<accession>A0A0P1LLX0</accession>
<dbReference type="NCBIfam" id="TIGR00119">
    <property type="entry name" value="acolac_sm"/>
    <property type="match status" value="1"/>
</dbReference>
<dbReference type="EMBL" id="CZVI01000015">
    <property type="protein sequence ID" value="CUS88353.1"/>
    <property type="molecule type" value="Genomic_DNA"/>
</dbReference>
<dbReference type="Proteomes" id="UP000182011">
    <property type="component" value="Unassembled WGS sequence"/>
</dbReference>
<dbReference type="UniPathway" id="UPA00049">
    <property type="reaction ID" value="UER00059"/>
</dbReference>
<dbReference type="EC" id="2.2.1.6" evidence="8"/>
<dbReference type="GO" id="GO:0003984">
    <property type="term" value="F:acetolactate synthase activity"/>
    <property type="evidence" value="ECO:0007669"/>
    <property type="project" value="UniProtKB-UniRule"/>
</dbReference>
<accession>A0A0S4MVL6</accession>
<accession>A0A0P1P3R1</accession>
<comment type="similarity">
    <text evidence="3 8">Belongs to the acetolactate synthase small subunit family.</text>
</comment>
<accession>A0A0P1LTY2</accession>
<dbReference type="InterPro" id="IPR002912">
    <property type="entry name" value="ACT_dom"/>
</dbReference>
<keyword evidence="5 8" id="KW-0028">Amino-acid biosynthesis</keyword>
<proteinExistence type="inferred from homology"/>
<dbReference type="InterPro" id="IPR054480">
    <property type="entry name" value="AHAS_small-like_ACT"/>
</dbReference>
<dbReference type="CDD" id="cd04878">
    <property type="entry name" value="ACT_AHAS"/>
    <property type="match status" value="1"/>
</dbReference>
<evidence type="ECO:0000259" key="10">
    <source>
        <dbReference type="PROSITE" id="PS51671"/>
    </source>
</evidence>
<dbReference type="Gene3D" id="3.30.70.260">
    <property type="match status" value="1"/>
</dbReference>
<evidence type="ECO:0000256" key="7">
    <source>
        <dbReference type="ARBA" id="ARBA00048670"/>
    </source>
</evidence>
<reference evidence="11 14" key="2">
    <citation type="submission" date="2015-11" db="EMBL/GenBank/DDBJ databases">
        <authorList>
            <person name="Varghese N."/>
        </authorList>
    </citation>
    <scope>NUCLEOTIDE SEQUENCE [LARGE SCALE GENOMIC DNA]</scope>
    <source>
        <strain evidence="11 14">JGI-8</strain>
    </source>
</reference>
<comment type="pathway">
    <text evidence="2 8">Amino-acid biosynthesis; L-valine biosynthesis; L-valine from pyruvate: step 1/4.</text>
</comment>
<sequence length="197" mass="21999">MKHTISILVENKFGVLTRISGLFSAKGYNIESISVGPTEDPTISRMTIVTNGDDDQIEQIIKQLNKLIDILKVVDLTNEPFVERELALIKVKVNPHTRSDVIEISDIFKAKVVDIGPTTLTVEVTGKSDKITAMINMLAPYGIVELARTGVVALKREFKGEVYSSKEIKMLQRKTKQKNQNLKEPPQNMSSSDEKTK</sequence>
<dbReference type="AlphaFoldDB" id="A0A0P1LLX0"/>
<evidence type="ECO:0000313" key="12">
    <source>
        <dbReference type="EMBL" id="CUU02587.1"/>
    </source>
</evidence>
<dbReference type="EMBL" id="FAOP01000003">
    <property type="protein sequence ID" value="CUU02587.1"/>
    <property type="molecule type" value="Genomic_DNA"/>
</dbReference>
<dbReference type="STRING" id="1633631.GCA_001442925_00548"/>
<feature type="domain" description="ACT" evidence="10">
    <location>
        <begin position="4"/>
        <end position="78"/>
    </location>
</feature>
<evidence type="ECO:0000313" key="11">
    <source>
        <dbReference type="EMBL" id="CUS88353.1"/>
    </source>
</evidence>
<evidence type="ECO:0000256" key="6">
    <source>
        <dbReference type="ARBA" id="ARBA00023304"/>
    </source>
</evidence>
<gene>
    <name evidence="12" type="ORF">JGI4_00548</name>
    <name evidence="11" type="ORF">JGI8_01197</name>
</gene>
<comment type="catalytic activity">
    <reaction evidence="7 8">
        <text>2 pyruvate + H(+) = (2S)-2-acetolactate + CO2</text>
        <dbReference type="Rhea" id="RHEA:25249"/>
        <dbReference type="ChEBI" id="CHEBI:15361"/>
        <dbReference type="ChEBI" id="CHEBI:15378"/>
        <dbReference type="ChEBI" id="CHEBI:16526"/>
        <dbReference type="ChEBI" id="CHEBI:58476"/>
        <dbReference type="EC" id="2.2.1.6"/>
    </reaction>
</comment>
<evidence type="ECO:0000256" key="3">
    <source>
        <dbReference type="ARBA" id="ARBA00006341"/>
    </source>
</evidence>
<comment type="subunit">
    <text evidence="4 8">Dimer of large and small chains.</text>
</comment>
<keyword evidence="14" id="KW-1185">Reference proteome</keyword>
<comment type="pathway">
    <text evidence="1 8">Amino-acid biosynthesis; L-isoleucine biosynthesis; L-isoleucine from 2-oxobutanoate: step 1/4.</text>
</comment>
<dbReference type="RefSeq" id="WP_075426062.1">
    <property type="nucleotide sequence ID" value="NZ_CZVI01000015.1"/>
</dbReference>
<feature type="compositionally biased region" description="Polar residues" evidence="9">
    <location>
        <begin position="178"/>
        <end position="191"/>
    </location>
</feature>
<dbReference type="Pfam" id="PF10369">
    <property type="entry name" value="ALS_ss_C"/>
    <property type="match status" value="1"/>
</dbReference>
<dbReference type="InterPro" id="IPR004789">
    <property type="entry name" value="Acetalactate_synth_ssu"/>
</dbReference>
<evidence type="ECO:0000256" key="2">
    <source>
        <dbReference type="ARBA" id="ARBA00005025"/>
    </source>
</evidence>
<dbReference type="NCBIfam" id="NF008864">
    <property type="entry name" value="PRK11895.1"/>
    <property type="match status" value="1"/>
</dbReference>
<accession>A0A0P1MSY9</accession>
<reference evidence="12 13" key="1">
    <citation type="submission" date="2015-11" db="EMBL/GenBank/DDBJ databases">
        <authorList>
            <person name="Zhang Y."/>
            <person name="Guo Z."/>
        </authorList>
    </citation>
    <scope>NUCLEOTIDE SEQUENCE [LARGE SCALE GENOMIC DNA]</scope>
    <source>
        <strain evidence="12">JGI-4</strain>
    </source>
</reference>
<dbReference type="PROSITE" id="PS51671">
    <property type="entry name" value="ACT"/>
    <property type="match status" value="1"/>
</dbReference>
<dbReference type="InterPro" id="IPR019455">
    <property type="entry name" value="Acetolactate_synth_ssu_C"/>
</dbReference>
<evidence type="ECO:0000256" key="4">
    <source>
        <dbReference type="ARBA" id="ARBA00011744"/>
    </source>
</evidence>
<accession>A0A0N7MQ09</accession>
<keyword evidence="8" id="KW-0808">Transferase</keyword>
<accession>A0A0P1MDX8</accession>
<evidence type="ECO:0000256" key="9">
    <source>
        <dbReference type="SAM" id="MobiDB-lite"/>
    </source>
</evidence>
<name>A0A0P1LLX0_9BACT</name>
<comment type="function">
    <text evidence="8">Catalyzes the conversion of 2 pyruvate molecules into acetolactate in the first common step of the biosynthetic pathway of the branched-amino acids such as leucine, isoleucine, and valine.</text>
</comment>
<dbReference type="InterPro" id="IPR045865">
    <property type="entry name" value="ACT-like_dom_sf"/>
</dbReference>
<dbReference type="FunFam" id="3.30.70.1150:FF:000001">
    <property type="entry name" value="Acetolactate synthase small subunit"/>
    <property type="match status" value="1"/>
</dbReference>
<accession>A0A0P1LL77</accession>
<dbReference type="PANTHER" id="PTHR30239">
    <property type="entry name" value="ACETOLACTATE SYNTHASE SMALL SUBUNIT"/>
    <property type="match status" value="1"/>
</dbReference>
<dbReference type="InterPro" id="IPR039557">
    <property type="entry name" value="AHAS_ACT"/>
</dbReference>
<dbReference type="InterPro" id="IPR027271">
    <property type="entry name" value="Acetolactate_synth/TF_NikR_C"/>
</dbReference>
<dbReference type="OrthoDB" id="9787365at2"/>
<dbReference type="FunFam" id="3.30.70.260:FF:000001">
    <property type="entry name" value="Acetolactate synthase, small subunit"/>
    <property type="match status" value="1"/>
</dbReference>
<organism evidence="12 13">
    <name type="scientific">Candidatus Kryptonium thompsonii</name>
    <dbReference type="NCBI Taxonomy" id="1633631"/>
    <lineage>
        <taxon>Bacteria</taxon>
        <taxon>Pseudomonadati</taxon>
        <taxon>Candidatus Kryptoniota</taxon>
        <taxon>Candidatus Kryptonium</taxon>
    </lineage>
</organism>
<evidence type="ECO:0000256" key="8">
    <source>
        <dbReference type="RuleBase" id="RU368092"/>
    </source>
</evidence>
<evidence type="ECO:0000313" key="13">
    <source>
        <dbReference type="Proteomes" id="UP000182011"/>
    </source>
</evidence>
<evidence type="ECO:0000256" key="1">
    <source>
        <dbReference type="ARBA" id="ARBA00004974"/>
    </source>
</evidence>
<dbReference type="SUPFAM" id="SSF55021">
    <property type="entry name" value="ACT-like"/>
    <property type="match status" value="2"/>
</dbReference>
<dbReference type="PANTHER" id="PTHR30239:SF0">
    <property type="entry name" value="ACETOLACTATE SYNTHASE SMALL SUBUNIT 1, CHLOROPLASTIC"/>
    <property type="match status" value="1"/>
</dbReference>
<dbReference type="GO" id="GO:0005829">
    <property type="term" value="C:cytosol"/>
    <property type="evidence" value="ECO:0007669"/>
    <property type="project" value="TreeGrafter"/>
</dbReference>
<evidence type="ECO:0000313" key="14">
    <source>
        <dbReference type="Proteomes" id="UP000182200"/>
    </source>
</evidence>
<dbReference type="Gene3D" id="3.30.70.1150">
    <property type="entry name" value="ACT-like. Chain A, domain 2"/>
    <property type="match status" value="1"/>
</dbReference>
<evidence type="ECO:0000256" key="5">
    <source>
        <dbReference type="ARBA" id="ARBA00022605"/>
    </source>
</evidence>
<dbReference type="GO" id="GO:1990610">
    <property type="term" value="F:acetolactate synthase regulator activity"/>
    <property type="evidence" value="ECO:0007669"/>
    <property type="project" value="UniProtKB-UniRule"/>
</dbReference>
<accession>A0A0P1M1C1</accession>
<protein>
    <recommendedName>
        <fullName evidence="8">Acetolactate synthase small subunit</fullName>
        <shortName evidence="8">AHAS</shortName>
        <shortName evidence="8">ALS</shortName>
        <ecNumber evidence="8">2.2.1.6</ecNumber>
    </recommendedName>
    <alternativeName>
        <fullName evidence="8">Acetohydroxy-acid synthase small subunit</fullName>
    </alternativeName>
</protein>
<dbReference type="Proteomes" id="UP000182200">
    <property type="component" value="Unassembled WGS sequence"/>
</dbReference>
<feature type="region of interest" description="Disordered" evidence="9">
    <location>
        <begin position="169"/>
        <end position="197"/>
    </location>
</feature>
<dbReference type="Pfam" id="PF22629">
    <property type="entry name" value="ACT_AHAS_ss"/>
    <property type="match status" value="1"/>
</dbReference>
<accession>A0A0P1MIA7</accession>
<dbReference type="UniPathway" id="UPA00047">
    <property type="reaction ID" value="UER00055"/>
</dbReference>
<dbReference type="GO" id="GO:0009099">
    <property type="term" value="P:L-valine biosynthetic process"/>
    <property type="evidence" value="ECO:0007669"/>
    <property type="project" value="UniProtKB-UniRule"/>
</dbReference>
<keyword evidence="6 8" id="KW-0100">Branched-chain amino acid biosynthesis</keyword>
<dbReference type="GO" id="GO:0009097">
    <property type="term" value="P:isoleucine biosynthetic process"/>
    <property type="evidence" value="ECO:0007669"/>
    <property type="project" value="UniProtKB-UniRule"/>
</dbReference>
<accession>A0A0P1LQF1</accession>